<proteinExistence type="predicted"/>
<evidence type="ECO:0000313" key="2">
    <source>
        <dbReference type="Proteomes" id="UP000887566"/>
    </source>
</evidence>
<evidence type="ECO:0000313" key="3">
    <source>
        <dbReference type="WBParaSite" id="PSAMB.scaffold205size65943.g3292.t1"/>
    </source>
</evidence>
<sequence>MGENAKMLMVVMVAATVAIVSSKPPLLTVFGSGAPVGSGVLLGNGAPAGNGAGDENEATKAKKIIDKLQLTATQLASIKTDIPKAIQDAANDADAVKAVKKAIKNILTNAQIKVIKANQERLKKALENGDQLGPLAAYKDVLLQVIDKIDN</sequence>
<dbReference type="WBParaSite" id="PSAMB.scaffold205size65943.g3292.t1">
    <property type="protein sequence ID" value="PSAMB.scaffold205size65943.g3292.t1"/>
    <property type="gene ID" value="PSAMB.scaffold205size65943.g3292"/>
</dbReference>
<name>A0A914VI68_9BILA</name>
<feature type="chain" id="PRO_5037540401" evidence="1">
    <location>
        <begin position="23"/>
        <end position="151"/>
    </location>
</feature>
<reference evidence="3" key="1">
    <citation type="submission" date="2022-11" db="UniProtKB">
        <authorList>
            <consortium name="WormBaseParasite"/>
        </authorList>
    </citation>
    <scope>IDENTIFICATION</scope>
</reference>
<dbReference type="AlphaFoldDB" id="A0A914VI68"/>
<protein>
    <submittedName>
        <fullName evidence="3">Secreted protein</fullName>
    </submittedName>
</protein>
<evidence type="ECO:0000256" key="1">
    <source>
        <dbReference type="SAM" id="SignalP"/>
    </source>
</evidence>
<dbReference type="Proteomes" id="UP000887566">
    <property type="component" value="Unplaced"/>
</dbReference>
<organism evidence="2 3">
    <name type="scientific">Plectus sambesii</name>
    <dbReference type="NCBI Taxonomy" id="2011161"/>
    <lineage>
        <taxon>Eukaryota</taxon>
        <taxon>Metazoa</taxon>
        <taxon>Ecdysozoa</taxon>
        <taxon>Nematoda</taxon>
        <taxon>Chromadorea</taxon>
        <taxon>Plectida</taxon>
        <taxon>Plectina</taxon>
        <taxon>Plectoidea</taxon>
        <taxon>Plectidae</taxon>
        <taxon>Plectus</taxon>
    </lineage>
</organism>
<accession>A0A914VI68</accession>
<keyword evidence="2" id="KW-1185">Reference proteome</keyword>
<keyword evidence="1" id="KW-0732">Signal</keyword>
<feature type="signal peptide" evidence="1">
    <location>
        <begin position="1"/>
        <end position="22"/>
    </location>
</feature>